<evidence type="ECO:0000256" key="6">
    <source>
        <dbReference type="ARBA" id="ARBA00022833"/>
    </source>
</evidence>
<comment type="caution">
    <text evidence="12">The sequence shown here is derived from an EMBL/GenBank/DDBJ whole genome shotgun (WGS) entry which is preliminary data.</text>
</comment>
<dbReference type="RefSeq" id="WP_266122014.1">
    <property type="nucleotide sequence ID" value="NZ_JAJHNU010000001.1"/>
</dbReference>
<feature type="chain" id="PRO_5046863534" evidence="9">
    <location>
        <begin position="30"/>
        <end position="917"/>
    </location>
</feature>
<evidence type="ECO:0000256" key="5">
    <source>
        <dbReference type="ARBA" id="ARBA00022801"/>
    </source>
</evidence>
<evidence type="ECO:0000256" key="2">
    <source>
        <dbReference type="ARBA" id="ARBA00007261"/>
    </source>
</evidence>
<dbReference type="InterPro" id="IPR050626">
    <property type="entry name" value="Peptidase_M16"/>
</dbReference>
<dbReference type="Pfam" id="PF00675">
    <property type="entry name" value="Peptidase_M16"/>
    <property type="match status" value="1"/>
</dbReference>
<evidence type="ECO:0000256" key="8">
    <source>
        <dbReference type="RuleBase" id="RU004447"/>
    </source>
</evidence>
<reference evidence="12" key="1">
    <citation type="submission" date="2021-11" db="EMBL/GenBank/DDBJ databases">
        <title>Draft genome sequence of Alcaligenes endophyticus type strain CCUG 75668T.</title>
        <authorList>
            <person name="Salva-Serra F."/>
            <person name="Duran R.E."/>
            <person name="Seeger M."/>
            <person name="Moore E.R.B."/>
            <person name="Jaen-Luchoro D."/>
        </authorList>
    </citation>
    <scope>NUCLEOTIDE SEQUENCE</scope>
    <source>
        <strain evidence="12">CCUG 75668</strain>
    </source>
</reference>
<keyword evidence="6" id="KW-0862">Zinc</keyword>
<name>A0ABT8EHC5_9BURK</name>
<dbReference type="InterPro" id="IPR011765">
    <property type="entry name" value="Pept_M16_N"/>
</dbReference>
<feature type="domain" description="Peptidase M16 C-terminal" evidence="11">
    <location>
        <begin position="207"/>
        <end position="382"/>
    </location>
</feature>
<proteinExistence type="inferred from homology"/>
<feature type="domain" description="Peptidase M16 N-terminal" evidence="10">
    <location>
        <begin position="54"/>
        <end position="199"/>
    </location>
</feature>
<dbReference type="Pfam" id="PF05193">
    <property type="entry name" value="Peptidase_M16_C"/>
    <property type="match status" value="2"/>
</dbReference>
<evidence type="ECO:0000259" key="11">
    <source>
        <dbReference type="Pfam" id="PF05193"/>
    </source>
</evidence>
<dbReference type="SUPFAM" id="SSF63411">
    <property type="entry name" value="LuxS/MPP-like metallohydrolase"/>
    <property type="match status" value="4"/>
</dbReference>
<protein>
    <submittedName>
        <fullName evidence="12">Insulinase family protein</fullName>
    </submittedName>
</protein>
<dbReference type="EMBL" id="JAJHNU010000001">
    <property type="protein sequence ID" value="MDN4120686.1"/>
    <property type="molecule type" value="Genomic_DNA"/>
</dbReference>
<dbReference type="PROSITE" id="PS00143">
    <property type="entry name" value="INSULINASE"/>
    <property type="match status" value="1"/>
</dbReference>
<keyword evidence="3" id="KW-0645">Protease</keyword>
<keyword evidence="9" id="KW-0732">Signal</keyword>
<keyword evidence="7" id="KW-0482">Metalloprotease</keyword>
<sequence>MSFPVFNLRRCTRLLFGAGLLSASLTAYALPAGMSKGPSVEGVTQYTMKNGLRIVLAPDDSKPTTTVNMTYLVGSRHENYGQTGMAHLLEHMMFRGTPTLRNALGEFSKRGLQANGTTSSDRTNYYASFASNPSELEWYLGWQADIMANALIDKQDLQAEMPVVRNEMEEGENNPFRILMQRLTAISYQWHNYGKSTIGARSDVENVDVEQLRNFYHEYYQPDNAVLFVTGEFDTDQTLAVIDKAFGAIPKPNRTLPPEYTVEPVQDGTRTVELRRQGGTPLIMSSYHIPSSASPDYIPLSLGVGILGDTPSGPLYKNLVDTKLATGVFAYDSDNYAPGYALFGAQLNADMDVKAAEEALNRTLETLSEHPLSEADLDRIRSKWLVAWNKAYANSASLANALSDAAANGDWRLFFLHRDRVEATTLPQVQQALETWLVASNRSTGVYLPTEKPVRAPVAVTPDIATLLADYQGKGNTAAIEAFDPSPANIDARTDRTPLTLSGDAGKVDLALLPKATRGQRVEARLQINFGQAAQFKDKAAIASATASLLEHGTNTLSRQEIDDKFTALQTQYSFSGEGGTLNISLSSTHEHLPQALALSLQVLREANFPEDELAKYKQAAIAAITQSSTDPSTLAYYALERYRNPWPKGDIRYTPTFEESIAAIQALERPQLQAFQQEFYGTGNIAFSAVGDFDPEQVRTVLKQGLDNWKPAPAYQRIETPYHAMPAKQIITNTPDKANAFYLANLQFPLQDTNPDFAPLYLANYLLGLSETSRLWNKVRVEDGLSYNVRSTLDASSYEPDASWDIYAIHAPDNSAKLETTIQSILATTLKEGFSDQEVKEGAKALINYRKLSRSQDRVLSRVWINYLEQGRTFQWSQDIDDQLLKLDAKTVNDALRKYLKPEDMVISIAADESKQ</sequence>
<evidence type="ECO:0000259" key="10">
    <source>
        <dbReference type="Pfam" id="PF00675"/>
    </source>
</evidence>
<dbReference type="PANTHER" id="PTHR43690:SF17">
    <property type="entry name" value="PROTEIN YHJJ"/>
    <property type="match status" value="1"/>
</dbReference>
<evidence type="ECO:0000313" key="13">
    <source>
        <dbReference type="Proteomes" id="UP001168613"/>
    </source>
</evidence>
<dbReference type="Proteomes" id="UP001168613">
    <property type="component" value="Unassembled WGS sequence"/>
</dbReference>
<evidence type="ECO:0000256" key="4">
    <source>
        <dbReference type="ARBA" id="ARBA00022723"/>
    </source>
</evidence>
<evidence type="ECO:0000313" key="12">
    <source>
        <dbReference type="EMBL" id="MDN4120686.1"/>
    </source>
</evidence>
<dbReference type="Gene3D" id="3.30.830.10">
    <property type="entry name" value="Metalloenzyme, LuxS/M16 peptidase-like"/>
    <property type="match status" value="4"/>
</dbReference>
<dbReference type="InterPro" id="IPR011249">
    <property type="entry name" value="Metalloenz_LuxS/M16"/>
</dbReference>
<dbReference type="PANTHER" id="PTHR43690">
    <property type="entry name" value="NARDILYSIN"/>
    <property type="match status" value="1"/>
</dbReference>
<organism evidence="12 13">
    <name type="scientific">Alcaligenes endophyticus</name>
    <dbReference type="NCBI Taxonomy" id="1929088"/>
    <lineage>
        <taxon>Bacteria</taxon>
        <taxon>Pseudomonadati</taxon>
        <taxon>Pseudomonadota</taxon>
        <taxon>Betaproteobacteria</taxon>
        <taxon>Burkholderiales</taxon>
        <taxon>Alcaligenaceae</taxon>
        <taxon>Alcaligenes</taxon>
    </lineage>
</organism>
<feature type="signal peptide" evidence="9">
    <location>
        <begin position="1"/>
        <end position="29"/>
    </location>
</feature>
<evidence type="ECO:0000256" key="9">
    <source>
        <dbReference type="SAM" id="SignalP"/>
    </source>
</evidence>
<evidence type="ECO:0000256" key="7">
    <source>
        <dbReference type="ARBA" id="ARBA00023049"/>
    </source>
</evidence>
<keyword evidence="13" id="KW-1185">Reference proteome</keyword>
<comment type="cofactor">
    <cofactor evidence="1">
        <name>Zn(2+)</name>
        <dbReference type="ChEBI" id="CHEBI:29105"/>
    </cofactor>
</comment>
<keyword evidence="5" id="KW-0378">Hydrolase</keyword>
<keyword evidence="4" id="KW-0479">Metal-binding</keyword>
<evidence type="ECO:0000256" key="1">
    <source>
        <dbReference type="ARBA" id="ARBA00001947"/>
    </source>
</evidence>
<accession>A0ABT8EHC5</accession>
<comment type="similarity">
    <text evidence="2 8">Belongs to the peptidase M16 family.</text>
</comment>
<evidence type="ECO:0000256" key="3">
    <source>
        <dbReference type="ARBA" id="ARBA00022670"/>
    </source>
</evidence>
<gene>
    <name evidence="12" type="ORF">LMS43_05245</name>
</gene>
<dbReference type="InterPro" id="IPR007863">
    <property type="entry name" value="Peptidase_M16_C"/>
</dbReference>
<dbReference type="InterPro" id="IPR001431">
    <property type="entry name" value="Pept_M16_Zn_BS"/>
</dbReference>
<feature type="domain" description="Peptidase M16 C-terminal" evidence="11">
    <location>
        <begin position="668"/>
        <end position="846"/>
    </location>
</feature>